<protein>
    <submittedName>
        <fullName evidence="1">Uncharacterized protein</fullName>
    </submittedName>
</protein>
<accession>A0ACB9ISI2</accession>
<dbReference type="Proteomes" id="UP001056120">
    <property type="component" value="Linkage Group LG07"/>
</dbReference>
<evidence type="ECO:0000313" key="2">
    <source>
        <dbReference type="Proteomes" id="UP001056120"/>
    </source>
</evidence>
<dbReference type="EMBL" id="CM042024">
    <property type="protein sequence ID" value="KAI3810786.1"/>
    <property type="molecule type" value="Genomic_DNA"/>
</dbReference>
<gene>
    <name evidence="1" type="ORF">L1987_20408</name>
</gene>
<keyword evidence="2" id="KW-1185">Reference proteome</keyword>
<name>A0ACB9ISI2_9ASTR</name>
<evidence type="ECO:0000313" key="1">
    <source>
        <dbReference type="EMBL" id="KAI3810786.1"/>
    </source>
</evidence>
<reference evidence="1 2" key="2">
    <citation type="journal article" date="2022" name="Mol. Ecol. Resour.">
        <title>The genomes of chicory, endive, great burdock and yacon provide insights into Asteraceae paleo-polyploidization history and plant inulin production.</title>
        <authorList>
            <person name="Fan W."/>
            <person name="Wang S."/>
            <person name="Wang H."/>
            <person name="Wang A."/>
            <person name="Jiang F."/>
            <person name="Liu H."/>
            <person name="Zhao H."/>
            <person name="Xu D."/>
            <person name="Zhang Y."/>
        </authorList>
    </citation>
    <scope>NUCLEOTIDE SEQUENCE [LARGE SCALE GENOMIC DNA]</scope>
    <source>
        <strain evidence="2">cv. Yunnan</strain>
        <tissue evidence="1">Leaves</tissue>
    </source>
</reference>
<sequence>MGKCVRDKCKGKQAVLEVIEDGEIEGDNVDCLIDLDNVFINDWESEDDNVEIEFEKDDEGIKYATQEGLEFDTSFINQINDQVLVDYQDQDKDKEEGEIVIDVMEDKSENVEASVDTSKDTWTERRTTCY</sequence>
<organism evidence="1 2">
    <name type="scientific">Smallanthus sonchifolius</name>
    <dbReference type="NCBI Taxonomy" id="185202"/>
    <lineage>
        <taxon>Eukaryota</taxon>
        <taxon>Viridiplantae</taxon>
        <taxon>Streptophyta</taxon>
        <taxon>Embryophyta</taxon>
        <taxon>Tracheophyta</taxon>
        <taxon>Spermatophyta</taxon>
        <taxon>Magnoliopsida</taxon>
        <taxon>eudicotyledons</taxon>
        <taxon>Gunneridae</taxon>
        <taxon>Pentapetalae</taxon>
        <taxon>asterids</taxon>
        <taxon>campanulids</taxon>
        <taxon>Asterales</taxon>
        <taxon>Asteraceae</taxon>
        <taxon>Asteroideae</taxon>
        <taxon>Heliantheae alliance</taxon>
        <taxon>Millerieae</taxon>
        <taxon>Smallanthus</taxon>
    </lineage>
</organism>
<reference evidence="2" key="1">
    <citation type="journal article" date="2022" name="Mol. Ecol. Resour.">
        <title>The genomes of chicory, endive, great burdock and yacon provide insights into Asteraceae palaeo-polyploidization history and plant inulin production.</title>
        <authorList>
            <person name="Fan W."/>
            <person name="Wang S."/>
            <person name="Wang H."/>
            <person name="Wang A."/>
            <person name="Jiang F."/>
            <person name="Liu H."/>
            <person name="Zhao H."/>
            <person name="Xu D."/>
            <person name="Zhang Y."/>
        </authorList>
    </citation>
    <scope>NUCLEOTIDE SEQUENCE [LARGE SCALE GENOMIC DNA]</scope>
    <source>
        <strain evidence="2">cv. Yunnan</strain>
    </source>
</reference>
<proteinExistence type="predicted"/>
<comment type="caution">
    <text evidence="1">The sequence shown here is derived from an EMBL/GenBank/DDBJ whole genome shotgun (WGS) entry which is preliminary data.</text>
</comment>